<organism evidence="1 2">
    <name type="scientific">Nocardioides furvisabuli</name>
    <dbReference type="NCBI Taxonomy" id="375542"/>
    <lineage>
        <taxon>Bacteria</taxon>
        <taxon>Bacillati</taxon>
        <taxon>Actinomycetota</taxon>
        <taxon>Actinomycetes</taxon>
        <taxon>Propionibacteriales</taxon>
        <taxon>Nocardioidaceae</taxon>
        <taxon>Nocardioides</taxon>
    </lineage>
</organism>
<name>A0ABN2WWM4_9ACTN</name>
<protein>
    <submittedName>
        <fullName evidence="1">Uncharacterized protein</fullName>
    </submittedName>
</protein>
<keyword evidence="2" id="KW-1185">Reference proteome</keyword>
<reference evidence="1 2" key="1">
    <citation type="journal article" date="2019" name="Int. J. Syst. Evol. Microbiol.">
        <title>The Global Catalogue of Microorganisms (GCM) 10K type strain sequencing project: providing services to taxonomists for standard genome sequencing and annotation.</title>
        <authorList>
            <consortium name="The Broad Institute Genomics Platform"/>
            <consortium name="The Broad Institute Genome Sequencing Center for Infectious Disease"/>
            <person name="Wu L."/>
            <person name="Ma J."/>
        </authorList>
    </citation>
    <scope>NUCLEOTIDE SEQUENCE [LARGE SCALE GENOMIC DNA]</scope>
    <source>
        <strain evidence="1 2">JCM 13813</strain>
    </source>
</reference>
<dbReference type="RefSeq" id="WP_231250142.1">
    <property type="nucleotide sequence ID" value="NZ_BAAAMQ010000009.1"/>
</dbReference>
<proteinExistence type="predicted"/>
<gene>
    <name evidence="1" type="ORF">GCM10009726_10320</name>
</gene>
<evidence type="ECO:0000313" key="2">
    <source>
        <dbReference type="Proteomes" id="UP001501161"/>
    </source>
</evidence>
<evidence type="ECO:0000313" key="1">
    <source>
        <dbReference type="EMBL" id="GAA2100426.1"/>
    </source>
</evidence>
<sequence>MTFDAPPAPRLTGTEQFNGVDAAVIEFWRFAMNDLRTNNVRGYLAEFLVACAIGSTAARVEWAPWDVTGPDGIRVEVKSSGYLQAWGQKKLSIPRFRVAAAYGWDEVTGAWSTTQAFNADAYVFCLHTAVTHDGYDVLDVSQWEFYVADRGAIEAQRGASMGLATLARVAGPPLPFSELGDAIASAGEPSRLTRST</sequence>
<dbReference type="EMBL" id="BAAAMQ010000009">
    <property type="protein sequence ID" value="GAA2100426.1"/>
    <property type="molecule type" value="Genomic_DNA"/>
</dbReference>
<comment type="caution">
    <text evidence="1">The sequence shown here is derived from an EMBL/GenBank/DDBJ whole genome shotgun (WGS) entry which is preliminary data.</text>
</comment>
<dbReference type="Proteomes" id="UP001501161">
    <property type="component" value="Unassembled WGS sequence"/>
</dbReference>
<accession>A0ABN2WWM4</accession>